<dbReference type="Proteomes" id="UP000028837">
    <property type="component" value="Unassembled WGS sequence"/>
</dbReference>
<reference evidence="1 2" key="1">
    <citation type="submission" date="2014-02" db="EMBL/GenBank/DDBJ databases">
        <authorList>
            <person name="Sibley D."/>
            <person name="Venepally P."/>
            <person name="Karamycheva S."/>
            <person name="Hadjithomas M."/>
            <person name="Khan A."/>
            <person name="Brunk B."/>
            <person name="Roos D."/>
            <person name="Caler E."/>
            <person name="Lorenzi H."/>
        </authorList>
    </citation>
    <scope>NUCLEOTIDE SEQUENCE [LARGE SCALE GENOMIC DNA]</scope>
    <source>
        <strain evidence="1 2">GAB2-2007-GAL-DOM2</strain>
    </source>
</reference>
<sequence>MNNRSVHVCGERHIEAAGQLASSSLLSPHPHCCLPPISHLKRRSVGRHQHLAGEHILQADVQVQWLHCFAAELLGHLSTEM</sequence>
<protein>
    <submittedName>
        <fullName evidence="1">Uncharacterized protein</fullName>
    </submittedName>
</protein>
<dbReference type="AlphaFoldDB" id="A0A086JTW5"/>
<comment type="caution">
    <text evidence="1">The sequence shown here is derived from an EMBL/GenBank/DDBJ whole genome shotgun (WGS) entry which is preliminary data.</text>
</comment>
<accession>A0A086JTW5</accession>
<dbReference type="EMBL" id="AHZU02001158">
    <property type="protein sequence ID" value="KFG35583.1"/>
    <property type="molecule type" value="Genomic_DNA"/>
</dbReference>
<organism evidence="1 2">
    <name type="scientific">Toxoplasma gondii GAB2-2007-GAL-DOM2</name>
    <dbReference type="NCBI Taxonomy" id="1130820"/>
    <lineage>
        <taxon>Eukaryota</taxon>
        <taxon>Sar</taxon>
        <taxon>Alveolata</taxon>
        <taxon>Apicomplexa</taxon>
        <taxon>Conoidasida</taxon>
        <taxon>Coccidia</taxon>
        <taxon>Eucoccidiorida</taxon>
        <taxon>Eimeriorina</taxon>
        <taxon>Sarcocystidae</taxon>
        <taxon>Toxoplasma</taxon>
    </lineage>
</organism>
<proteinExistence type="predicted"/>
<evidence type="ECO:0000313" key="1">
    <source>
        <dbReference type="EMBL" id="KFG35583.1"/>
    </source>
</evidence>
<name>A0A086JTW5_TOXGO</name>
<gene>
    <name evidence="1" type="ORF">TGDOM2_253670</name>
</gene>
<evidence type="ECO:0000313" key="2">
    <source>
        <dbReference type="Proteomes" id="UP000028837"/>
    </source>
</evidence>
<dbReference type="VEuPathDB" id="ToxoDB:TGDOM2_253670"/>